<evidence type="ECO:0000313" key="11">
    <source>
        <dbReference type="EMBL" id="HEB95484.1"/>
    </source>
</evidence>
<dbReference type="FunFam" id="3.30.70.20:FF:000017">
    <property type="entry name" value="Epoxyqueuosine reductase"/>
    <property type="match status" value="1"/>
</dbReference>
<keyword evidence="6 9" id="KW-0560">Oxidoreductase</keyword>
<dbReference type="AlphaFoldDB" id="A0A831RN03"/>
<dbReference type="InterPro" id="IPR004453">
    <property type="entry name" value="QueG"/>
</dbReference>
<dbReference type="PROSITE" id="PS00198">
    <property type="entry name" value="4FE4S_FER_1"/>
    <property type="match status" value="1"/>
</dbReference>
<feature type="binding site" evidence="9">
    <location>
        <position position="142"/>
    </location>
    <ligand>
        <name>cob(II)alamin</name>
        <dbReference type="ChEBI" id="CHEBI:16304"/>
    </ligand>
</feature>
<evidence type="ECO:0000256" key="7">
    <source>
        <dbReference type="ARBA" id="ARBA00023004"/>
    </source>
</evidence>
<dbReference type="Proteomes" id="UP000886251">
    <property type="component" value="Unassembled WGS sequence"/>
</dbReference>
<comment type="catalytic activity">
    <reaction evidence="9">
        <text>epoxyqueuosine(34) in tRNA + AH2 = queuosine(34) in tRNA + A + H2O</text>
        <dbReference type="Rhea" id="RHEA:32159"/>
        <dbReference type="Rhea" id="RHEA-COMP:18571"/>
        <dbReference type="Rhea" id="RHEA-COMP:18582"/>
        <dbReference type="ChEBI" id="CHEBI:13193"/>
        <dbReference type="ChEBI" id="CHEBI:15377"/>
        <dbReference type="ChEBI" id="CHEBI:17499"/>
        <dbReference type="ChEBI" id="CHEBI:194431"/>
        <dbReference type="ChEBI" id="CHEBI:194443"/>
        <dbReference type="EC" id="1.17.99.6"/>
    </reaction>
</comment>
<feature type="binding site" evidence="9">
    <location>
        <position position="206"/>
    </location>
    <ligand>
        <name>[4Fe-4S] cluster</name>
        <dbReference type="ChEBI" id="CHEBI:49883"/>
        <label>2</label>
    </ligand>
</feature>
<dbReference type="Pfam" id="PF08331">
    <property type="entry name" value="QueG_DUF1730"/>
    <property type="match status" value="1"/>
</dbReference>
<feature type="binding site" evidence="9">
    <location>
        <position position="290"/>
    </location>
    <ligand>
        <name>tRNA</name>
        <dbReference type="ChEBI" id="CHEBI:17843"/>
    </ligand>
</feature>
<comment type="subunit">
    <text evidence="9">Monomer.</text>
</comment>
<evidence type="ECO:0000256" key="2">
    <source>
        <dbReference type="ARBA" id="ARBA00022490"/>
    </source>
</evidence>
<dbReference type="PANTHER" id="PTHR30002">
    <property type="entry name" value="EPOXYQUEUOSINE REDUCTASE"/>
    <property type="match status" value="1"/>
</dbReference>
<evidence type="ECO:0000256" key="8">
    <source>
        <dbReference type="ARBA" id="ARBA00023014"/>
    </source>
</evidence>
<feature type="binding site" evidence="9">
    <location>
        <begin position="249"/>
        <end position="250"/>
    </location>
    <ligand>
        <name>cob(II)alamin</name>
        <dbReference type="ChEBI" id="CHEBI:16304"/>
    </ligand>
</feature>
<evidence type="ECO:0000256" key="6">
    <source>
        <dbReference type="ARBA" id="ARBA00023002"/>
    </source>
</evidence>
<feature type="active site" description="Proton donor" evidence="9">
    <location>
        <position position="142"/>
    </location>
</feature>
<feature type="binding site" evidence="9">
    <location>
        <position position="166"/>
    </location>
    <ligand>
        <name>cob(II)alamin</name>
        <dbReference type="ChEBI" id="CHEBI:16304"/>
    </ligand>
</feature>
<evidence type="ECO:0000256" key="1">
    <source>
        <dbReference type="ARBA" id="ARBA00022485"/>
    </source>
</evidence>
<keyword evidence="5 9" id="KW-0671">Queuosine biosynthesis</keyword>
<dbReference type="GO" id="GO:0005737">
    <property type="term" value="C:cytoplasm"/>
    <property type="evidence" value="ECO:0007669"/>
    <property type="project" value="UniProtKB-SubCell"/>
</dbReference>
<dbReference type="InterPro" id="IPR017896">
    <property type="entry name" value="4Fe4S_Fe-S-bd"/>
</dbReference>
<comment type="caution">
    <text evidence="11">The sequence shown here is derived from an EMBL/GenBank/DDBJ whole genome shotgun (WGS) entry which is preliminary data.</text>
</comment>
<dbReference type="Gene3D" id="3.30.70.20">
    <property type="match status" value="1"/>
</dbReference>
<keyword evidence="8 9" id="KW-0411">Iron-sulfur</keyword>
<dbReference type="GO" id="GO:0031419">
    <property type="term" value="F:cobalamin binding"/>
    <property type="evidence" value="ECO:0007669"/>
    <property type="project" value="UniProtKB-KW"/>
</dbReference>
<dbReference type="EC" id="1.17.99.6" evidence="9"/>
<dbReference type="PANTHER" id="PTHR30002:SF4">
    <property type="entry name" value="EPOXYQUEUOSINE REDUCTASE"/>
    <property type="match status" value="1"/>
</dbReference>
<feature type="domain" description="4Fe-4S ferredoxin-type" evidence="10">
    <location>
        <begin position="187"/>
        <end position="216"/>
    </location>
</feature>
<feature type="binding site" evidence="9">
    <location>
        <position position="252"/>
    </location>
    <ligand>
        <name>[4Fe-4S] cluster</name>
        <dbReference type="ChEBI" id="CHEBI:49883"/>
        <label>2</label>
    </ligand>
</feature>
<reference evidence="11" key="1">
    <citation type="journal article" date="2020" name="mSystems">
        <title>Genome- and Community-Level Interaction Insights into Carbon Utilization and Element Cycling Functions of Hydrothermarchaeota in Hydrothermal Sediment.</title>
        <authorList>
            <person name="Zhou Z."/>
            <person name="Liu Y."/>
            <person name="Xu W."/>
            <person name="Pan J."/>
            <person name="Luo Z.H."/>
            <person name="Li M."/>
        </authorList>
    </citation>
    <scope>NUCLEOTIDE SEQUENCE [LARGE SCALE GENOMIC DNA]</scope>
    <source>
        <strain evidence="11">HyVt-443</strain>
    </source>
</reference>
<dbReference type="NCBIfam" id="TIGR00276">
    <property type="entry name" value="tRNA epoxyqueuosine(34) reductase QueG"/>
    <property type="match status" value="1"/>
</dbReference>
<feature type="binding site" evidence="9">
    <location>
        <position position="65"/>
    </location>
    <ligand>
        <name>cob(II)alamin</name>
        <dbReference type="ChEBI" id="CHEBI:16304"/>
    </ligand>
</feature>
<keyword evidence="1 9" id="KW-0004">4Fe-4S</keyword>
<gene>
    <name evidence="9 11" type="primary">queG</name>
    <name evidence="11" type="ORF">ENI96_03495</name>
</gene>
<feature type="binding site" evidence="9">
    <location>
        <position position="222"/>
    </location>
    <ligand>
        <name>[4Fe-4S] cluster</name>
        <dbReference type="ChEBI" id="CHEBI:49883"/>
        <label>2</label>
    </ligand>
</feature>
<feature type="binding site" evidence="9">
    <location>
        <position position="177"/>
    </location>
    <ligand>
        <name>cob(II)alamin</name>
        <dbReference type="ChEBI" id="CHEBI:16304"/>
    </ligand>
</feature>
<feature type="binding site" evidence="9">
    <location>
        <position position="199"/>
    </location>
    <ligand>
        <name>[4Fe-4S] cluster</name>
        <dbReference type="ChEBI" id="CHEBI:49883"/>
        <label>1</label>
    </ligand>
</feature>
<protein>
    <recommendedName>
        <fullName evidence="9">Epoxyqueuosine reductase</fullName>
        <ecNumber evidence="9">1.17.99.6</ecNumber>
    </recommendedName>
    <alternativeName>
        <fullName evidence="9">Queuosine biosynthesis protein QueG</fullName>
    </alternativeName>
</protein>
<keyword evidence="2 9" id="KW-0963">Cytoplasm</keyword>
<dbReference type="HAMAP" id="MF_00916">
    <property type="entry name" value="QueG"/>
    <property type="match status" value="1"/>
</dbReference>
<dbReference type="InterPro" id="IPR013542">
    <property type="entry name" value="QueG_DUF1730"/>
</dbReference>
<dbReference type="GO" id="GO:0051539">
    <property type="term" value="F:4 iron, 4 sulfur cluster binding"/>
    <property type="evidence" value="ECO:0007669"/>
    <property type="project" value="UniProtKB-KW"/>
</dbReference>
<name>A0A831RN03_9GAMM</name>
<keyword evidence="9" id="KW-0846">Cobalamin</keyword>
<comment type="caution">
    <text evidence="9">Lacks conserved residue(s) required for the propagation of feature annotation.</text>
</comment>
<comment type="cofactor">
    <cofactor evidence="9">
        <name>cob(II)alamin</name>
        <dbReference type="ChEBI" id="CHEBI:16304"/>
    </cofactor>
</comment>
<organism evidence="11">
    <name type="scientific">Sedimenticola thiotaurini</name>
    <dbReference type="NCBI Taxonomy" id="1543721"/>
    <lineage>
        <taxon>Bacteria</taxon>
        <taxon>Pseudomonadati</taxon>
        <taxon>Pseudomonadota</taxon>
        <taxon>Gammaproteobacteria</taxon>
        <taxon>Chromatiales</taxon>
        <taxon>Sedimenticolaceae</taxon>
        <taxon>Sedimenticola</taxon>
    </lineage>
</organism>
<keyword evidence="9" id="KW-0170">Cobalt</keyword>
<feature type="binding site" evidence="9">
    <location>
        <position position="196"/>
    </location>
    <ligand>
        <name>[4Fe-4S] cluster</name>
        <dbReference type="ChEBI" id="CHEBI:49883"/>
        <label>1</label>
    </ligand>
</feature>
<dbReference type="UniPathway" id="UPA00392"/>
<evidence type="ECO:0000256" key="3">
    <source>
        <dbReference type="ARBA" id="ARBA00022694"/>
    </source>
</evidence>
<comment type="function">
    <text evidence="9">Catalyzes the conversion of epoxyqueuosine (oQ) to queuosine (Q), which is a hypermodified base found in the wobble positions of tRNA(Asp), tRNA(Asn), tRNA(His) and tRNA(Tyr).</text>
</comment>
<dbReference type="GO" id="GO:0052693">
    <property type="term" value="F:epoxyqueuosine reductase activity"/>
    <property type="evidence" value="ECO:0007669"/>
    <property type="project" value="UniProtKB-UniRule"/>
</dbReference>
<evidence type="ECO:0000256" key="4">
    <source>
        <dbReference type="ARBA" id="ARBA00022723"/>
    </source>
</evidence>
<dbReference type="InterPro" id="IPR017900">
    <property type="entry name" value="4Fe4S_Fe_S_CS"/>
</dbReference>
<comment type="cofactor">
    <cofactor evidence="9">
        <name>[4Fe-4S] cluster</name>
        <dbReference type="ChEBI" id="CHEBI:49883"/>
    </cofactor>
    <text evidence="9">Binds 2 [4Fe-4S] clusters per monomer.</text>
</comment>
<proteinExistence type="inferred from homology"/>
<keyword evidence="7 9" id="KW-0408">Iron</keyword>
<comment type="subcellular location">
    <subcellularLocation>
        <location evidence="9">Cytoplasm</location>
    </subcellularLocation>
</comment>
<feature type="binding site" evidence="9">
    <location>
        <position position="256"/>
    </location>
    <ligand>
        <name>[4Fe-4S] cluster</name>
        <dbReference type="ChEBI" id="CHEBI:49883"/>
        <label>1</label>
    </ligand>
</feature>
<sequence>MNERDRHPDAGQLARRIKAWGRELGFQQVGICDTDLGRAERRLQAWLADGHHGEMEYMARHGLKRSRPPLLVEGTRSIVSVRMDYLPADDDPAAVLGDPLAAYVSRYALGRDYHKLMRNRLQRLARRIEQAIGPFGYRCFVDSAPVLEKPLAEKAGLGWRGKHSNLVNRRAGCWFFLGEIYTDLSLPLDTPEADHCGRCSACIDACPTGAIVAPYRVDARRCISYLTIELAGPIPVSLRPLLGNRIYGCDDCLLACPWNRFASPTPEPDFAPRNGLDRARLLALFDWDEKTFLKRLEGSPIRRIGHLRWLRNIAIALGNAGPAPGVAAALERRRGHPSELVREHVAWALERVVE</sequence>
<comment type="pathway">
    <text evidence="9">tRNA modification; tRNA-queuosine biosynthesis.</text>
</comment>
<keyword evidence="4 9" id="KW-0479">Metal-binding</keyword>
<feature type="binding site" evidence="9">
    <location>
        <position position="202"/>
    </location>
    <ligand>
        <name>[4Fe-4S] cluster</name>
        <dbReference type="ChEBI" id="CHEBI:49883"/>
        <label>1</label>
    </ligand>
</feature>
<feature type="binding site" evidence="9">
    <location>
        <position position="224"/>
    </location>
    <ligand>
        <name>cob(II)alamin</name>
        <dbReference type="ChEBI" id="CHEBI:16304"/>
    </ligand>
</feature>
<evidence type="ECO:0000259" key="10">
    <source>
        <dbReference type="PROSITE" id="PS51379"/>
    </source>
</evidence>
<dbReference type="PROSITE" id="PS51379">
    <property type="entry name" value="4FE4S_FER_2"/>
    <property type="match status" value="1"/>
</dbReference>
<accession>A0A831RN03</accession>
<feature type="binding site" evidence="9">
    <location>
        <position position="249"/>
    </location>
    <ligand>
        <name>[4Fe-4S] cluster</name>
        <dbReference type="ChEBI" id="CHEBI:49883"/>
        <label>2</label>
    </ligand>
</feature>
<evidence type="ECO:0000256" key="5">
    <source>
        <dbReference type="ARBA" id="ARBA00022785"/>
    </source>
</evidence>
<dbReference type="GO" id="GO:0046872">
    <property type="term" value="F:metal ion binding"/>
    <property type="evidence" value="ECO:0007669"/>
    <property type="project" value="UniProtKB-KW"/>
</dbReference>
<dbReference type="SUPFAM" id="SSF54862">
    <property type="entry name" value="4Fe-4S ferredoxins"/>
    <property type="match status" value="1"/>
</dbReference>
<dbReference type="EMBL" id="DRKP01000045">
    <property type="protein sequence ID" value="HEB95484.1"/>
    <property type="molecule type" value="Genomic_DNA"/>
</dbReference>
<keyword evidence="3 9" id="KW-0819">tRNA processing</keyword>
<comment type="similarity">
    <text evidence="9">Belongs to the QueG family.</text>
</comment>
<evidence type="ECO:0000256" key="9">
    <source>
        <dbReference type="HAMAP-Rule" id="MF_00916"/>
    </source>
</evidence>
<dbReference type="GO" id="GO:0008616">
    <property type="term" value="P:tRNA queuosine(34) biosynthetic process"/>
    <property type="evidence" value="ECO:0007669"/>
    <property type="project" value="UniProtKB-UniRule"/>
</dbReference>
<dbReference type="Pfam" id="PF13484">
    <property type="entry name" value="Fer4_16"/>
    <property type="match status" value="1"/>
</dbReference>